<keyword evidence="5 6" id="KW-0449">Lipoprotein</keyword>
<accession>A0A4Q7DKY1</accession>
<organism evidence="8 9">
    <name type="scientific">Candidatus Finniella inopinata</name>
    <dbReference type="NCBI Taxonomy" id="1696036"/>
    <lineage>
        <taxon>Bacteria</taxon>
        <taxon>Pseudomonadati</taxon>
        <taxon>Pseudomonadota</taxon>
        <taxon>Alphaproteobacteria</taxon>
        <taxon>Holosporales</taxon>
        <taxon>Candidatus Paracaedibacteraceae</taxon>
        <taxon>Candidatus Finniella</taxon>
    </lineage>
</organism>
<evidence type="ECO:0000256" key="4">
    <source>
        <dbReference type="ARBA" id="ARBA00023139"/>
    </source>
</evidence>
<evidence type="ECO:0000256" key="3">
    <source>
        <dbReference type="ARBA" id="ARBA00023136"/>
    </source>
</evidence>
<dbReference type="CDD" id="cd13598">
    <property type="entry name" value="PBP2_lipoprotein_IlpA_like"/>
    <property type="match status" value="1"/>
</dbReference>
<dbReference type="Gene3D" id="3.40.190.10">
    <property type="entry name" value="Periplasmic binding protein-like II"/>
    <property type="match status" value="2"/>
</dbReference>
<evidence type="ECO:0000256" key="7">
    <source>
        <dbReference type="SAM" id="Phobius"/>
    </source>
</evidence>
<evidence type="ECO:0000313" key="9">
    <source>
        <dbReference type="Proteomes" id="UP000293550"/>
    </source>
</evidence>
<feature type="transmembrane region" description="Helical" evidence="7">
    <location>
        <begin position="6"/>
        <end position="23"/>
    </location>
</feature>
<comment type="caution">
    <text evidence="8">The sequence shown here is derived from an EMBL/GenBank/DDBJ whole genome shotgun (WGS) entry which is preliminary data.</text>
</comment>
<comment type="subcellular location">
    <subcellularLocation>
        <location evidence="1">Membrane</location>
        <topology evidence="1">Lipid-anchor</topology>
    </subcellularLocation>
</comment>
<dbReference type="PIRSF" id="PIRSF002854">
    <property type="entry name" value="MetQ"/>
    <property type="match status" value="1"/>
</dbReference>
<reference evidence="8 9" key="1">
    <citation type="submission" date="2018-10" db="EMBL/GenBank/DDBJ databases">
        <title>An updated phylogeny of the Alphaproteobacteria reveals that the parasitic Rickettsiales and Holosporales have independent origins.</title>
        <authorList>
            <person name="Munoz-Gomez S.A."/>
            <person name="Hess S."/>
            <person name="Burger G."/>
            <person name="Lang B.F."/>
            <person name="Susko E."/>
            <person name="Slamovits C.H."/>
            <person name="Roger A.J."/>
        </authorList>
    </citation>
    <scope>NUCLEOTIDE SEQUENCE [LARGE SCALE GENOMIC DNA]</scope>
    <source>
        <strain evidence="8">HOLO01</strain>
    </source>
</reference>
<keyword evidence="2" id="KW-0732">Signal</keyword>
<keyword evidence="7" id="KW-1133">Transmembrane helix</keyword>
<evidence type="ECO:0000256" key="5">
    <source>
        <dbReference type="ARBA" id="ARBA00023288"/>
    </source>
</evidence>
<name>A0A4Q7DKY1_9PROT</name>
<dbReference type="EMBL" id="SCFB01000015">
    <property type="protein sequence ID" value="RZI45356.1"/>
    <property type="molecule type" value="Genomic_DNA"/>
</dbReference>
<sequence>MTKKFWFIFLGLLVIGVGIFGVLRKPARTSLSPEQPLKVGVTAGPHARIMEHVKSEAKKQGLDIEIIEFNDFMLPNEALNQGEIDVNCYQHQPFLDEQVKARGYKIHSIAKTVLMPMGLYSQSVKSAKDLPEGSVIGIPNDPTNAGRALQFLEQIGLIRLNSVKNPTVLDIMANPKQLKIKELDAPTLAMTLPDVTAAVINTDWVVSARLDPKSSLAIESPDTPYTNVLTVRIGQEKDSRIQKLVAIYQSDETKSFIIKTFQGVVIPGWGW</sequence>
<dbReference type="GO" id="GO:0016020">
    <property type="term" value="C:membrane"/>
    <property type="evidence" value="ECO:0007669"/>
    <property type="project" value="UniProtKB-SubCell"/>
</dbReference>
<dbReference type="PANTHER" id="PTHR30429:SF1">
    <property type="entry name" value="D-METHIONINE-BINDING LIPOPROTEIN METQ-RELATED"/>
    <property type="match status" value="1"/>
</dbReference>
<protein>
    <recommendedName>
        <fullName evidence="6">Lipoprotein</fullName>
    </recommendedName>
</protein>
<dbReference type="Proteomes" id="UP000293550">
    <property type="component" value="Unassembled WGS sequence"/>
</dbReference>
<dbReference type="Pfam" id="PF03180">
    <property type="entry name" value="Lipoprotein_9"/>
    <property type="match status" value="1"/>
</dbReference>
<dbReference type="RefSeq" id="WP_130154496.1">
    <property type="nucleotide sequence ID" value="NZ_SCFB01000015.1"/>
</dbReference>
<keyword evidence="3 7" id="KW-0472">Membrane</keyword>
<keyword evidence="7" id="KW-0812">Transmembrane</keyword>
<dbReference type="InterPro" id="IPR004872">
    <property type="entry name" value="Lipoprotein_NlpA"/>
</dbReference>
<keyword evidence="4" id="KW-0564">Palmitate</keyword>
<proteinExistence type="inferred from homology"/>
<evidence type="ECO:0000313" key="8">
    <source>
        <dbReference type="EMBL" id="RZI45356.1"/>
    </source>
</evidence>
<evidence type="ECO:0000256" key="6">
    <source>
        <dbReference type="PIRNR" id="PIRNR002854"/>
    </source>
</evidence>
<evidence type="ECO:0000256" key="1">
    <source>
        <dbReference type="ARBA" id="ARBA00004635"/>
    </source>
</evidence>
<dbReference type="AlphaFoldDB" id="A0A4Q7DKY1"/>
<keyword evidence="9" id="KW-1185">Reference proteome</keyword>
<comment type="similarity">
    <text evidence="6">Belongs to the nlpA lipoprotein family.</text>
</comment>
<evidence type="ECO:0000256" key="2">
    <source>
        <dbReference type="ARBA" id="ARBA00022729"/>
    </source>
</evidence>
<gene>
    <name evidence="8" type="ORF">EQU50_07455</name>
</gene>
<dbReference type="SUPFAM" id="SSF53850">
    <property type="entry name" value="Periplasmic binding protein-like II"/>
    <property type="match status" value="1"/>
</dbReference>
<dbReference type="OrthoDB" id="9812878at2"/>
<dbReference type="PANTHER" id="PTHR30429">
    <property type="entry name" value="D-METHIONINE-BINDING LIPOPROTEIN METQ"/>
    <property type="match status" value="1"/>
</dbReference>